<dbReference type="Proteomes" id="UP000009154">
    <property type="component" value="Chromosome"/>
</dbReference>
<keyword evidence="3" id="KW-1185">Reference proteome</keyword>
<accession>H6N1F1</accession>
<dbReference type="GeneID" id="90162293"/>
<organism evidence="2 3">
    <name type="scientific">Gordonia polyisoprenivorans (strain DSM 44266 / VH2)</name>
    <dbReference type="NCBI Taxonomy" id="1112204"/>
    <lineage>
        <taxon>Bacteria</taxon>
        <taxon>Bacillati</taxon>
        <taxon>Actinomycetota</taxon>
        <taxon>Actinomycetes</taxon>
        <taxon>Mycobacteriales</taxon>
        <taxon>Gordoniaceae</taxon>
        <taxon>Gordonia</taxon>
    </lineage>
</organism>
<gene>
    <name evidence="2" type="ordered locus">GPOL_c11000</name>
</gene>
<dbReference type="HOGENOM" id="CLU_1793762_0_0_11"/>
<name>H6N1F1_GORPV</name>
<proteinExistence type="predicted"/>
<feature type="region of interest" description="Disordered" evidence="1">
    <location>
        <begin position="1"/>
        <end position="31"/>
    </location>
</feature>
<evidence type="ECO:0000313" key="3">
    <source>
        <dbReference type="Proteomes" id="UP000009154"/>
    </source>
</evidence>
<feature type="compositionally biased region" description="Basic and acidic residues" evidence="1">
    <location>
        <begin position="1"/>
        <end position="12"/>
    </location>
</feature>
<protein>
    <submittedName>
        <fullName evidence="2">Uncharacterized protein</fullName>
    </submittedName>
</protein>
<dbReference type="RefSeq" id="WP_014359063.1">
    <property type="nucleotide sequence ID" value="NC_016906.1"/>
</dbReference>
<evidence type="ECO:0000256" key="1">
    <source>
        <dbReference type="SAM" id="MobiDB-lite"/>
    </source>
</evidence>
<dbReference type="KEGG" id="gpo:GPOL_c11000"/>
<dbReference type="STRING" id="1112204.GPOL_c11000"/>
<dbReference type="AlphaFoldDB" id="H6N1F1"/>
<reference evidence="2 3" key="1">
    <citation type="journal article" date="2012" name="Appl. Environ. Microbiol.">
        <title>Involvement of two latex-clearing proteins during rubber degradation and insights into the subsequent degradation pathway revealed by the genome sequence of Gordonia polyisoprenivorans strain VH2.</title>
        <authorList>
            <person name="Hiessl S."/>
            <person name="Schuldes J."/>
            <person name="Thurmer A."/>
            <person name="Halbsguth T."/>
            <person name="Broker D."/>
            <person name="Angelov A."/>
            <person name="Liebl W."/>
            <person name="Daniel R."/>
            <person name="Steinbuchel A."/>
        </authorList>
    </citation>
    <scope>NUCLEOTIDE SEQUENCE [LARGE SCALE GENOMIC DNA]</scope>
    <source>
        <strain evidence="3">DSM 44266 / VH2</strain>
    </source>
</reference>
<dbReference type="EMBL" id="CP003119">
    <property type="protein sequence ID" value="AFA72162.1"/>
    <property type="molecule type" value="Genomic_DNA"/>
</dbReference>
<sequence>MSSEIPLDRDAAADPVGVPSPTDLWLAGAHDEQPKSFLEQIPEDEDLSKTDLVEVIAHSAATISVSHYRMLQGISLLHEAHEEEYGCEVAEKTSGESSLAEIAESGRRRCAESIRESSLVRTAWTGRSPTSGPYCRCLRPPPGR</sequence>
<evidence type="ECO:0000313" key="2">
    <source>
        <dbReference type="EMBL" id="AFA72162.1"/>
    </source>
</evidence>